<dbReference type="GO" id="GO:0005524">
    <property type="term" value="F:ATP binding"/>
    <property type="evidence" value="ECO:0007669"/>
    <property type="project" value="UniProtKB-UniRule"/>
</dbReference>
<dbReference type="CDD" id="cd14014">
    <property type="entry name" value="STKc_PknB_like"/>
    <property type="match status" value="1"/>
</dbReference>
<evidence type="ECO:0000256" key="4">
    <source>
        <dbReference type="ARBA" id="ARBA00022741"/>
    </source>
</evidence>
<dbReference type="EMBL" id="BOPD01000020">
    <property type="protein sequence ID" value="GIJ34304.1"/>
    <property type="molecule type" value="Genomic_DNA"/>
</dbReference>
<reference evidence="10" key="1">
    <citation type="submission" date="2021-01" db="EMBL/GenBank/DDBJ databases">
        <title>Whole genome shotgun sequence of Verrucosispora sediminis NBRC 107745.</title>
        <authorList>
            <person name="Komaki H."/>
            <person name="Tamura T."/>
        </authorList>
    </citation>
    <scope>NUCLEOTIDE SEQUENCE</scope>
    <source>
        <strain evidence="10">NBRC 107745</strain>
    </source>
</reference>
<dbReference type="InterPro" id="IPR011009">
    <property type="entry name" value="Kinase-like_dom_sf"/>
</dbReference>
<evidence type="ECO:0000256" key="3">
    <source>
        <dbReference type="ARBA" id="ARBA00022679"/>
    </source>
</evidence>
<evidence type="ECO:0000313" key="11">
    <source>
        <dbReference type="Proteomes" id="UP000607311"/>
    </source>
</evidence>
<feature type="compositionally biased region" description="Low complexity" evidence="8">
    <location>
        <begin position="451"/>
        <end position="480"/>
    </location>
</feature>
<protein>
    <recommendedName>
        <fullName evidence="1">non-specific serine/threonine protein kinase</fullName>
        <ecNumber evidence="1">2.7.11.1</ecNumber>
    </recommendedName>
</protein>
<evidence type="ECO:0000256" key="6">
    <source>
        <dbReference type="ARBA" id="ARBA00022840"/>
    </source>
</evidence>
<gene>
    <name evidence="10" type="ORF">Vse01_34520</name>
</gene>
<dbReference type="InterPro" id="IPR008266">
    <property type="entry name" value="Tyr_kinase_AS"/>
</dbReference>
<dbReference type="PANTHER" id="PTHR43289:SF6">
    <property type="entry name" value="SERINE_THREONINE-PROTEIN KINASE NEKL-3"/>
    <property type="match status" value="1"/>
</dbReference>
<dbReference type="Gene3D" id="1.10.510.10">
    <property type="entry name" value="Transferase(Phosphotransferase) domain 1"/>
    <property type="match status" value="1"/>
</dbReference>
<keyword evidence="6 7" id="KW-0067">ATP-binding</keyword>
<evidence type="ECO:0000256" key="1">
    <source>
        <dbReference type="ARBA" id="ARBA00012513"/>
    </source>
</evidence>
<dbReference type="PROSITE" id="PS00107">
    <property type="entry name" value="PROTEIN_KINASE_ATP"/>
    <property type="match status" value="1"/>
</dbReference>
<keyword evidence="2" id="KW-0723">Serine/threonine-protein kinase</keyword>
<evidence type="ECO:0000259" key="9">
    <source>
        <dbReference type="PROSITE" id="PS50011"/>
    </source>
</evidence>
<name>A0A9W5URC1_9ACTN</name>
<keyword evidence="4 7" id="KW-0547">Nucleotide-binding</keyword>
<feature type="region of interest" description="Disordered" evidence="8">
    <location>
        <begin position="342"/>
        <end position="399"/>
    </location>
</feature>
<dbReference type="AlphaFoldDB" id="A0A9W5URC1"/>
<comment type="caution">
    <text evidence="10">The sequence shown here is derived from an EMBL/GenBank/DDBJ whole genome shotgun (WGS) entry which is preliminary data.</text>
</comment>
<organism evidence="10 11">
    <name type="scientific">Micromonospora sediminimaris</name>
    <dbReference type="NCBI Taxonomy" id="547162"/>
    <lineage>
        <taxon>Bacteria</taxon>
        <taxon>Bacillati</taxon>
        <taxon>Actinomycetota</taxon>
        <taxon>Actinomycetes</taxon>
        <taxon>Micromonosporales</taxon>
        <taxon>Micromonosporaceae</taxon>
        <taxon>Micromonospora</taxon>
    </lineage>
</organism>
<dbReference type="PROSITE" id="PS00109">
    <property type="entry name" value="PROTEIN_KINASE_TYR"/>
    <property type="match status" value="1"/>
</dbReference>
<dbReference type="InterPro" id="IPR017441">
    <property type="entry name" value="Protein_kinase_ATP_BS"/>
</dbReference>
<proteinExistence type="predicted"/>
<dbReference type="PROSITE" id="PS50011">
    <property type="entry name" value="PROTEIN_KINASE_DOM"/>
    <property type="match status" value="1"/>
</dbReference>
<dbReference type="Gene3D" id="3.30.200.20">
    <property type="entry name" value="Phosphorylase Kinase, domain 1"/>
    <property type="match status" value="1"/>
</dbReference>
<sequence>MQSVKPALQPGRLLATRYRLIDQIGSGGMSVIWRAHDEVLDRVVALKVLAPSLAADARFRDMVREEARAAAQLVHPNVTSVHDYGETVSPDGAITSFVVMELLAGEELEFRLTEGPLPWPQAVEIGAQVADALAAAHRLGIVHRDITTANVMMTQVGAKVLDFGIATRIGAPDDDEDGATFGTPAYVAPERLDGAPAQPATDVYSLGVLLHETLTGRVPYPADTWDELTVALAERPPPSLAGVPGLPATVAEICLRCLSRDPADRPTARQVATVLRDQMLPADPQANTMLAPTVTLPAMGRTDVAPVPAWVPPTTGPTALQPALTGAVSGALAGTSVAPSGGVADGAAGHPDGRDAQTGTGVVDDAGSVPVSGADPGRGRRLPRPAPVTGDDPPPGRRLRRPLLVTAAVVTLIAAALAVPALLPDDDAGPPAVLPTTGPTATSEPAPPEVTAGVPPTSAPSSTASPPAATTGASNPAPGGDSLVEAANRLDEVIGAGLADGGIRDDVGIDLRNELRNLTRAVTGGEGELGPGVARLREKVSIRLRENGLSPAYAQQLDAAITALGAAQV</sequence>
<feature type="compositionally biased region" description="Low complexity" evidence="8">
    <location>
        <begin position="423"/>
        <end position="435"/>
    </location>
</feature>
<dbReference type="GO" id="GO:0004674">
    <property type="term" value="F:protein serine/threonine kinase activity"/>
    <property type="evidence" value="ECO:0007669"/>
    <property type="project" value="UniProtKB-KW"/>
</dbReference>
<dbReference type="EC" id="2.7.11.1" evidence="1"/>
<evidence type="ECO:0000256" key="8">
    <source>
        <dbReference type="SAM" id="MobiDB-lite"/>
    </source>
</evidence>
<keyword evidence="11" id="KW-1185">Reference proteome</keyword>
<evidence type="ECO:0000256" key="5">
    <source>
        <dbReference type="ARBA" id="ARBA00022777"/>
    </source>
</evidence>
<dbReference type="SUPFAM" id="SSF56112">
    <property type="entry name" value="Protein kinase-like (PK-like)"/>
    <property type="match status" value="1"/>
</dbReference>
<accession>A0A9W5URC1</accession>
<evidence type="ECO:0000313" key="10">
    <source>
        <dbReference type="EMBL" id="GIJ34304.1"/>
    </source>
</evidence>
<evidence type="ECO:0000256" key="2">
    <source>
        <dbReference type="ARBA" id="ARBA00022527"/>
    </source>
</evidence>
<dbReference type="Proteomes" id="UP000607311">
    <property type="component" value="Unassembled WGS sequence"/>
</dbReference>
<evidence type="ECO:0000256" key="7">
    <source>
        <dbReference type="PROSITE-ProRule" id="PRU10141"/>
    </source>
</evidence>
<dbReference type="InterPro" id="IPR000719">
    <property type="entry name" value="Prot_kinase_dom"/>
</dbReference>
<feature type="domain" description="Protein kinase" evidence="9">
    <location>
        <begin position="18"/>
        <end position="280"/>
    </location>
</feature>
<keyword evidence="5" id="KW-0418">Kinase</keyword>
<dbReference type="PANTHER" id="PTHR43289">
    <property type="entry name" value="MITOGEN-ACTIVATED PROTEIN KINASE KINASE KINASE 20-RELATED"/>
    <property type="match status" value="1"/>
</dbReference>
<dbReference type="Pfam" id="PF00069">
    <property type="entry name" value="Pkinase"/>
    <property type="match status" value="1"/>
</dbReference>
<keyword evidence="3" id="KW-0808">Transferase</keyword>
<feature type="binding site" evidence="7">
    <location>
        <position position="47"/>
    </location>
    <ligand>
        <name>ATP</name>
        <dbReference type="ChEBI" id="CHEBI:30616"/>
    </ligand>
</feature>
<feature type="region of interest" description="Disordered" evidence="8">
    <location>
        <begin position="423"/>
        <end position="483"/>
    </location>
</feature>